<sequence length="290" mass="29829">MLTSALTLGFNWRASRRARSLAFGLAAGCLVSAAPAVAADLLPELPSIEPEKPLAAGGGWYLRGDVGVGLGLRGARNAIPLAYAAPGGVTPVDAAIARARIDHGWSAGGGVGYRVGPSLRVDVTATALSGVRLHGVGVDSAFAAGASQSVGYYSAGTRSNVALANVYWDILNWNGLTPYVGAGAGVAWNRVYRVGRFEQAQPLAPATEMLTARDGSHASAAFALYAGVAYEIAPGVSADLGYRYMRLGNANSGRAVCDDGFACVAATPLRVKTLESHEVTLGVRWELGAL</sequence>
<organism evidence="4 5">
    <name type="scientific">Camelimonas lactis</name>
    <dbReference type="NCBI Taxonomy" id="659006"/>
    <lineage>
        <taxon>Bacteria</taxon>
        <taxon>Pseudomonadati</taxon>
        <taxon>Pseudomonadota</taxon>
        <taxon>Alphaproteobacteria</taxon>
        <taxon>Hyphomicrobiales</taxon>
        <taxon>Chelatococcaceae</taxon>
        <taxon>Camelimonas</taxon>
    </lineage>
</organism>
<feature type="chain" id="PRO_5020296184" evidence="2">
    <location>
        <begin position="39"/>
        <end position="290"/>
    </location>
</feature>
<evidence type="ECO:0000256" key="1">
    <source>
        <dbReference type="ARBA" id="ARBA00022729"/>
    </source>
</evidence>
<reference evidence="4 5" key="1">
    <citation type="submission" date="2019-03" db="EMBL/GenBank/DDBJ databases">
        <title>Genomic Encyclopedia of Type Strains, Phase IV (KMG-IV): sequencing the most valuable type-strain genomes for metagenomic binning, comparative biology and taxonomic classification.</title>
        <authorList>
            <person name="Goeker M."/>
        </authorList>
    </citation>
    <scope>NUCLEOTIDE SEQUENCE [LARGE SCALE GENOMIC DNA]</scope>
    <source>
        <strain evidence="4 5">DSM 22958</strain>
    </source>
</reference>
<gene>
    <name evidence="4" type="ORF">EV666_109103</name>
</gene>
<dbReference type="InterPro" id="IPR027385">
    <property type="entry name" value="Beta-barrel_OMP"/>
</dbReference>
<feature type="signal peptide" evidence="2">
    <location>
        <begin position="1"/>
        <end position="38"/>
    </location>
</feature>
<proteinExistence type="predicted"/>
<evidence type="ECO:0000313" key="5">
    <source>
        <dbReference type="Proteomes" id="UP000294881"/>
    </source>
</evidence>
<dbReference type="EMBL" id="SLWL01000009">
    <property type="protein sequence ID" value="TCO12456.1"/>
    <property type="molecule type" value="Genomic_DNA"/>
</dbReference>
<dbReference type="InterPro" id="IPR011250">
    <property type="entry name" value="OMP/PagP_B-barrel"/>
</dbReference>
<accession>A0A4R2GRL8</accession>
<name>A0A4R2GRL8_9HYPH</name>
<protein>
    <submittedName>
        <fullName evidence="4">Opacity protein-like surface antigen</fullName>
    </submittedName>
</protein>
<evidence type="ECO:0000259" key="3">
    <source>
        <dbReference type="Pfam" id="PF13505"/>
    </source>
</evidence>
<dbReference type="Gene3D" id="2.40.160.20">
    <property type="match status" value="1"/>
</dbReference>
<feature type="domain" description="Outer membrane protein beta-barrel" evidence="3">
    <location>
        <begin position="77"/>
        <end position="249"/>
    </location>
</feature>
<dbReference type="AlphaFoldDB" id="A0A4R2GRL8"/>
<dbReference type="OrthoDB" id="5643626at2"/>
<dbReference type="Proteomes" id="UP000294881">
    <property type="component" value="Unassembled WGS sequence"/>
</dbReference>
<comment type="caution">
    <text evidence="4">The sequence shown here is derived from an EMBL/GenBank/DDBJ whole genome shotgun (WGS) entry which is preliminary data.</text>
</comment>
<evidence type="ECO:0000256" key="2">
    <source>
        <dbReference type="SAM" id="SignalP"/>
    </source>
</evidence>
<evidence type="ECO:0000313" key="4">
    <source>
        <dbReference type="EMBL" id="TCO12456.1"/>
    </source>
</evidence>
<dbReference type="SUPFAM" id="SSF56925">
    <property type="entry name" value="OMPA-like"/>
    <property type="match status" value="1"/>
</dbReference>
<dbReference type="Pfam" id="PF13505">
    <property type="entry name" value="OMP_b-brl"/>
    <property type="match status" value="1"/>
</dbReference>
<keyword evidence="5" id="KW-1185">Reference proteome</keyword>
<keyword evidence="1 2" id="KW-0732">Signal</keyword>